<dbReference type="EMBL" id="JAENHL010000007">
    <property type="protein sequence ID" value="MBK1868915.1"/>
    <property type="molecule type" value="Genomic_DNA"/>
</dbReference>
<gene>
    <name evidence="1" type="ORF">JHL16_21330</name>
</gene>
<keyword evidence="2" id="KW-1185">Reference proteome</keyword>
<accession>A0ACC5R8R0</accession>
<name>A0ACC5R8R0_9HYPH</name>
<evidence type="ECO:0000313" key="2">
    <source>
        <dbReference type="Proteomes" id="UP000616151"/>
    </source>
</evidence>
<sequence length="289" mass="32935">MRQAHLRGRGPHLPPLDKVRQYDVEPGYVAFTMPVPKRLRVIVGETVVADTVNGVILHESDHIPVYYFPLRDIRTDLMSASGRLTVDPFKGEARYYSLKLGDEVIPDFMWRYAAPGRSGPDIGDHASFDWEKARWFEEDEEIFVHPRDPFRRVDTLPSSRHVEIFLNGELIADSRAAVFLFETGLPTRFYLPLDDVRREFLTASDTRSRCPYKGIASYYHATVKGKHYPDLAWYYPEPVHESAKIKGLVSFANEFVDRVLVDGVEQARPVTSFSHGSDRGAAHPLSTSQ</sequence>
<proteinExistence type="predicted"/>
<reference evidence="1" key="1">
    <citation type="submission" date="2021-01" db="EMBL/GenBank/DDBJ databases">
        <authorList>
            <person name="Sun Q."/>
        </authorList>
    </citation>
    <scope>NUCLEOTIDE SEQUENCE</scope>
    <source>
        <strain evidence="1">YIM B02566</strain>
    </source>
</reference>
<organism evidence="1 2">
    <name type="scientific">Taklimakanibacter albus</name>
    <dbReference type="NCBI Taxonomy" id="2800327"/>
    <lineage>
        <taxon>Bacteria</taxon>
        <taxon>Pseudomonadati</taxon>
        <taxon>Pseudomonadota</taxon>
        <taxon>Alphaproteobacteria</taxon>
        <taxon>Hyphomicrobiales</taxon>
        <taxon>Aestuariivirgaceae</taxon>
        <taxon>Taklimakanibacter</taxon>
    </lineage>
</organism>
<comment type="caution">
    <text evidence="1">The sequence shown here is derived from an EMBL/GenBank/DDBJ whole genome shotgun (WGS) entry which is preliminary data.</text>
</comment>
<protein>
    <submittedName>
        <fullName evidence="1">DUF427 domain-containing protein</fullName>
    </submittedName>
</protein>
<dbReference type="Proteomes" id="UP000616151">
    <property type="component" value="Unassembled WGS sequence"/>
</dbReference>
<evidence type="ECO:0000313" key="1">
    <source>
        <dbReference type="EMBL" id="MBK1868915.1"/>
    </source>
</evidence>